<dbReference type="CDD" id="cd00464">
    <property type="entry name" value="SK"/>
    <property type="match status" value="1"/>
</dbReference>
<feature type="binding site" evidence="7">
    <location>
        <position position="22"/>
    </location>
    <ligand>
        <name>Mg(2+)</name>
        <dbReference type="ChEBI" id="CHEBI:18420"/>
    </ligand>
</feature>
<comment type="similarity">
    <text evidence="7">Belongs to the shikimate kinase family.</text>
</comment>
<feature type="binding site" evidence="7">
    <location>
        <position position="90"/>
    </location>
    <ligand>
        <name>substrate</name>
    </ligand>
</feature>
<reference evidence="9 10" key="1">
    <citation type="submission" date="2018-07" db="EMBL/GenBank/DDBJ databases">
        <title>Genomic Encyclopedia of Type Strains, Phase IV (KMG-IV): sequencing the most valuable type-strain genomes for metagenomic binning, comparative biology and taxonomic classification.</title>
        <authorList>
            <person name="Goeker M."/>
        </authorList>
    </citation>
    <scope>NUCLEOTIDE SEQUENCE [LARGE SCALE GENOMIC DNA]</scope>
    <source>
        <strain evidence="9 10">DSM 100911</strain>
    </source>
</reference>
<dbReference type="Gene3D" id="3.40.50.300">
    <property type="entry name" value="P-loop containing nucleotide triphosphate hydrolases"/>
    <property type="match status" value="1"/>
</dbReference>
<keyword evidence="7" id="KW-0479">Metal-binding</keyword>
<keyword evidence="7" id="KW-0460">Magnesium</keyword>
<dbReference type="GO" id="GO:0005829">
    <property type="term" value="C:cytosol"/>
    <property type="evidence" value="ECO:0007669"/>
    <property type="project" value="TreeGrafter"/>
</dbReference>
<comment type="catalytic activity">
    <reaction evidence="7">
        <text>shikimate + ATP = 3-phosphoshikimate + ADP + H(+)</text>
        <dbReference type="Rhea" id="RHEA:13121"/>
        <dbReference type="ChEBI" id="CHEBI:15378"/>
        <dbReference type="ChEBI" id="CHEBI:30616"/>
        <dbReference type="ChEBI" id="CHEBI:36208"/>
        <dbReference type="ChEBI" id="CHEBI:145989"/>
        <dbReference type="ChEBI" id="CHEBI:456216"/>
        <dbReference type="EC" id="2.7.1.71"/>
    </reaction>
</comment>
<accession>A0A369ATN4</accession>
<comment type="subunit">
    <text evidence="7">Monomer.</text>
</comment>
<keyword evidence="10" id="KW-1185">Reference proteome</keyword>
<dbReference type="EMBL" id="QPJU01000002">
    <property type="protein sequence ID" value="RCX10824.1"/>
    <property type="molecule type" value="Genomic_DNA"/>
</dbReference>
<comment type="caution">
    <text evidence="9">The sequence shown here is derived from an EMBL/GenBank/DDBJ whole genome shotgun (WGS) entry which is preliminary data.</text>
</comment>
<keyword evidence="1 7" id="KW-0028">Amino-acid biosynthesis</keyword>
<dbReference type="EC" id="2.7.1.71" evidence="7"/>
<feature type="binding site" evidence="7">
    <location>
        <position position="40"/>
    </location>
    <ligand>
        <name>substrate</name>
    </ligand>
</feature>
<evidence type="ECO:0000259" key="8">
    <source>
        <dbReference type="SMART" id="SM00382"/>
    </source>
</evidence>
<keyword evidence="6 7" id="KW-0057">Aromatic amino acid biosynthesis</keyword>
<feature type="binding site" evidence="7">
    <location>
        <position position="147"/>
    </location>
    <ligand>
        <name>substrate</name>
    </ligand>
</feature>
<dbReference type="GO" id="GO:0009423">
    <property type="term" value="P:chorismate biosynthetic process"/>
    <property type="evidence" value="ECO:0007669"/>
    <property type="project" value="UniProtKB-UniRule"/>
</dbReference>
<dbReference type="GO" id="GO:0004765">
    <property type="term" value="F:shikimate kinase activity"/>
    <property type="evidence" value="ECO:0007669"/>
    <property type="project" value="UniProtKB-UniRule"/>
</dbReference>
<dbReference type="AlphaFoldDB" id="A0A369ATN4"/>
<dbReference type="Pfam" id="PF01202">
    <property type="entry name" value="SKI"/>
    <property type="match status" value="1"/>
</dbReference>
<keyword evidence="3 7" id="KW-0547">Nucleotide-binding</keyword>
<dbReference type="InterPro" id="IPR031322">
    <property type="entry name" value="Shikimate/glucono_kinase"/>
</dbReference>
<feature type="binding site" evidence="7">
    <location>
        <position position="128"/>
    </location>
    <ligand>
        <name>ATP</name>
        <dbReference type="ChEBI" id="CHEBI:30616"/>
    </ligand>
</feature>
<dbReference type="Proteomes" id="UP000252174">
    <property type="component" value="Unassembled WGS sequence"/>
</dbReference>
<evidence type="ECO:0000313" key="9">
    <source>
        <dbReference type="EMBL" id="RCX10824.1"/>
    </source>
</evidence>
<evidence type="ECO:0000256" key="1">
    <source>
        <dbReference type="ARBA" id="ARBA00022605"/>
    </source>
</evidence>
<gene>
    <name evidence="7" type="primary">aroK</name>
    <name evidence="9" type="ORF">DFR45_102226</name>
</gene>
<dbReference type="SUPFAM" id="SSF52540">
    <property type="entry name" value="P-loop containing nucleoside triphosphate hydrolases"/>
    <property type="match status" value="1"/>
</dbReference>
<dbReference type="GO" id="GO:0008652">
    <property type="term" value="P:amino acid biosynthetic process"/>
    <property type="evidence" value="ECO:0007669"/>
    <property type="project" value="UniProtKB-KW"/>
</dbReference>
<dbReference type="PANTHER" id="PTHR21087:SF16">
    <property type="entry name" value="SHIKIMATE KINASE 1, CHLOROPLASTIC"/>
    <property type="match status" value="1"/>
</dbReference>
<comment type="subcellular location">
    <subcellularLocation>
        <location evidence="7">Cytoplasm</location>
    </subcellularLocation>
</comment>
<keyword evidence="4 7" id="KW-0418">Kinase</keyword>
<dbReference type="GO" id="GO:0009073">
    <property type="term" value="P:aromatic amino acid family biosynthetic process"/>
    <property type="evidence" value="ECO:0007669"/>
    <property type="project" value="UniProtKB-KW"/>
</dbReference>
<dbReference type="GO" id="GO:0005524">
    <property type="term" value="F:ATP binding"/>
    <property type="evidence" value="ECO:0007669"/>
    <property type="project" value="UniProtKB-UniRule"/>
</dbReference>
<comment type="pathway">
    <text evidence="7">Metabolic intermediate biosynthesis; chorismate biosynthesis; chorismate from D-erythrose 4-phosphate and phosphoenolpyruvate: step 5/7.</text>
</comment>
<evidence type="ECO:0000256" key="4">
    <source>
        <dbReference type="ARBA" id="ARBA00022777"/>
    </source>
</evidence>
<comment type="cofactor">
    <cofactor evidence="7">
        <name>Mg(2+)</name>
        <dbReference type="ChEBI" id="CHEBI:18420"/>
    </cofactor>
    <text evidence="7">Binds 1 Mg(2+) ion per subunit.</text>
</comment>
<dbReference type="SMART" id="SM00382">
    <property type="entry name" value="AAA"/>
    <property type="match status" value="1"/>
</dbReference>
<evidence type="ECO:0000256" key="7">
    <source>
        <dbReference type="HAMAP-Rule" id="MF_00109"/>
    </source>
</evidence>
<feature type="binding site" evidence="7">
    <location>
        <begin position="18"/>
        <end position="23"/>
    </location>
    <ligand>
        <name>ATP</name>
        <dbReference type="ChEBI" id="CHEBI:30616"/>
    </ligand>
</feature>
<keyword evidence="7" id="KW-0963">Cytoplasm</keyword>
<dbReference type="InterPro" id="IPR000623">
    <property type="entry name" value="Shikimate_kinase/TSH1"/>
</dbReference>
<dbReference type="GO" id="GO:0000287">
    <property type="term" value="F:magnesium ion binding"/>
    <property type="evidence" value="ECO:0007669"/>
    <property type="project" value="UniProtKB-UniRule"/>
</dbReference>
<dbReference type="UniPathway" id="UPA00053">
    <property type="reaction ID" value="UER00088"/>
</dbReference>
<evidence type="ECO:0000313" key="10">
    <source>
        <dbReference type="Proteomes" id="UP000252174"/>
    </source>
</evidence>
<keyword evidence="2 7" id="KW-0808">Transferase</keyword>
<evidence type="ECO:0000256" key="3">
    <source>
        <dbReference type="ARBA" id="ARBA00022741"/>
    </source>
</evidence>
<dbReference type="HAMAP" id="MF_00109">
    <property type="entry name" value="Shikimate_kinase"/>
    <property type="match status" value="1"/>
</dbReference>
<keyword evidence="5 7" id="KW-0067">ATP-binding</keyword>
<organism evidence="9 10">
    <name type="scientific">Extensimonas vulgaris</name>
    <dbReference type="NCBI Taxonomy" id="1031594"/>
    <lineage>
        <taxon>Bacteria</taxon>
        <taxon>Pseudomonadati</taxon>
        <taxon>Pseudomonadota</taxon>
        <taxon>Betaproteobacteria</taxon>
        <taxon>Burkholderiales</taxon>
        <taxon>Comamonadaceae</taxon>
        <taxon>Extensimonas</taxon>
    </lineage>
</organism>
<sequence>MMRQAAFGECVALIGLPGSGKSTVGRQLARRLKVGFVDSDQVLERRLGCTIREFFEREGEERFRDLEQRVLDELTRAADSHESCVLSTGGGAVLRAANRAVLHERCTVVYLRSSPDEIFRRLRHDKSRPLLQVADPLARLRELYAQRDPLYRETAHFVIDTGRPSVATLVNMIVMQLELAAQSVAATAAAGTKAGRG</sequence>
<dbReference type="PRINTS" id="PR01100">
    <property type="entry name" value="SHIKIMTKNASE"/>
</dbReference>
<dbReference type="InterPro" id="IPR027417">
    <property type="entry name" value="P-loop_NTPase"/>
</dbReference>
<proteinExistence type="inferred from homology"/>
<evidence type="ECO:0000256" key="6">
    <source>
        <dbReference type="ARBA" id="ARBA00023141"/>
    </source>
</evidence>
<comment type="caution">
    <text evidence="7">Lacks conserved residue(s) required for the propagation of feature annotation.</text>
</comment>
<dbReference type="PANTHER" id="PTHR21087">
    <property type="entry name" value="SHIKIMATE KINASE"/>
    <property type="match status" value="1"/>
</dbReference>
<evidence type="ECO:0000256" key="5">
    <source>
        <dbReference type="ARBA" id="ARBA00022840"/>
    </source>
</evidence>
<feature type="binding site" evidence="7">
    <location>
        <position position="64"/>
    </location>
    <ligand>
        <name>substrate</name>
    </ligand>
</feature>
<name>A0A369ATN4_9BURK</name>
<dbReference type="RefSeq" id="WP_241659312.1">
    <property type="nucleotide sequence ID" value="NZ_QPJU01000002.1"/>
</dbReference>
<feature type="domain" description="AAA+ ATPase" evidence="8">
    <location>
        <begin position="7"/>
        <end position="137"/>
    </location>
</feature>
<evidence type="ECO:0000256" key="2">
    <source>
        <dbReference type="ARBA" id="ARBA00022679"/>
    </source>
</evidence>
<comment type="function">
    <text evidence="7">Catalyzes the specific phosphorylation of the 3-hydroxyl group of shikimic acid using ATP as a cosubstrate.</text>
</comment>
<dbReference type="InterPro" id="IPR003593">
    <property type="entry name" value="AAA+_ATPase"/>
</dbReference>
<protein>
    <recommendedName>
        <fullName evidence="7">Shikimate kinase</fullName>
        <shortName evidence="7">SK</shortName>
        <ecNumber evidence="7">2.7.1.71</ecNumber>
    </recommendedName>
</protein>